<protein>
    <submittedName>
        <fullName evidence="2">Transcriptional regulator</fullName>
    </submittedName>
</protein>
<organism evidence="2 3">
    <name type="scientific">Haemophilus haemolyticus</name>
    <dbReference type="NCBI Taxonomy" id="726"/>
    <lineage>
        <taxon>Bacteria</taxon>
        <taxon>Pseudomonadati</taxon>
        <taxon>Pseudomonadota</taxon>
        <taxon>Gammaproteobacteria</taxon>
        <taxon>Pasteurellales</taxon>
        <taxon>Pasteurellaceae</taxon>
        <taxon>Haemophilus</taxon>
    </lineage>
</organism>
<accession>A0A502JEI9</accession>
<gene>
    <name evidence="2" type="ORF">EUX55_07215</name>
</gene>
<reference evidence="2 3" key="1">
    <citation type="submission" date="2019-01" db="EMBL/GenBank/DDBJ databases">
        <title>Comparative genomic analysis identifies haemin-independent Haemophilus haemolyticus: a formal re-classification of Haemophilus intermedius.</title>
        <authorList>
            <person name="Harris T.M."/>
            <person name="Price E.P."/>
            <person name="Sarovich D.S."/>
            <person name="Norskov-Lauritsen N."/>
            <person name="Beissbarth J."/>
            <person name="Chang A.B."/>
            <person name="Smith-Vaughan H.C."/>
        </authorList>
    </citation>
    <scope>NUCLEOTIDE SEQUENCE [LARGE SCALE GENOMIC DNA]</scope>
    <source>
        <strain evidence="2 3">PN24</strain>
    </source>
</reference>
<keyword evidence="1" id="KW-0472">Membrane</keyword>
<dbReference type="EMBL" id="SDPK01000037">
    <property type="protein sequence ID" value="TPG97721.1"/>
    <property type="molecule type" value="Genomic_DNA"/>
</dbReference>
<evidence type="ECO:0000256" key="1">
    <source>
        <dbReference type="SAM" id="Phobius"/>
    </source>
</evidence>
<proteinExistence type="predicted"/>
<dbReference type="Proteomes" id="UP000317926">
    <property type="component" value="Unassembled WGS sequence"/>
</dbReference>
<name>A0A502JEI9_HAEHA</name>
<feature type="transmembrane region" description="Helical" evidence="1">
    <location>
        <begin position="27"/>
        <end position="44"/>
    </location>
</feature>
<keyword evidence="1" id="KW-1133">Transmembrane helix</keyword>
<comment type="caution">
    <text evidence="2">The sequence shown here is derived from an EMBL/GenBank/DDBJ whole genome shotgun (WGS) entry which is preliminary data.</text>
</comment>
<evidence type="ECO:0000313" key="3">
    <source>
        <dbReference type="Proteomes" id="UP000317926"/>
    </source>
</evidence>
<keyword evidence="1" id="KW-0812">Transmembrane</keyword>
<sequence>MSINLNRVQNLIEKLVFISCYISEKEIIREILIFMLTALSFVMVKRYTRKLGQQTEFQPILLRVLS</sequence>
<evidence type="ECO:0000313" key="2">
    <source>
        <dbReference type="EMBL" id="TPG97721.1"/>
    </source>
</evidence>
<dbReference type="AlphaFoldDB" id="A0A502JEI9"/>